<feature type="domain" description="DNA methylase N-4/N-6" evidence="5">
    <location>
        <begin position="206"/>
        <end position="337"/>
    </location>
</feature>
<accession>T1AZS6</accession>
<comment type="caution">
    <text evidence="6">The sequence shown here is derived from an EMBL/GenBank/DDBJ whole genome shotgun (WGS) entry which is preliminary data.</text>
</comment>
<dbReference type="GO" id="GO:0008170">
    <property type="term" value="F:N-methyltransferase activity"/>
    <property type="evidence" value="ECO:0007669"/>
    <property type="project" value="InterPro"/>
</dbReference>
<evidence type="ECO:0000313" key="6">
    <source>
        <dbReference type="EMBL" id="EQD63067.1"/>
    </source>
</evidence>
<dbReference type="SUPFAM" id="SSF53335">
    <property type="entry name" value="S-adenosyl-L-methionine-dependent methyltransferases"/>
    <property type="match status" value="1"/>
</dbReference>
<feature type="compositionally biased region" description="Basic and acidic residues" evidence="4">
    <location>
        <begin position="1"/>
        <end position="23"/>
    </location>
</feature>
<dbReference type="AlphaFoldDB" id="T1AZS6"/>
<dbReference type="InterPro" id="IPR002941">
    <property type="entry name" value="DNA_methylase_N4/N6"/>
</dbReference>
<dbReference type="InterPro" id="IPR029063">
    <property type="entry name" value="SAM-dependent_MTases_sf"/>
</dbReference>
<feature type="non-terminal residue" evidence="6">
    <location>
        <position position="1"/>
    </location>
</feature>
<organism evidence="6">
    <name type="scientific">mine drainage metagenome</name>
    <dbReference type="NCBI Taxonomy" id="410659"/>
    <lineage>
        <taxon>unclassified sequences</taxon>
        <taxon>metagenomes</taxon>
        <taxon>ecological metagenomes</taxon>
    </lineage>
</organism>
<reference evidence="6" key="2">
    <citation type="journal article" date="2014" name="ISME J.">
        <title>Microbial stratification in low pH oxic and suboxic macroscopic growths along an acid mine drainage.</title>
        <authorList>
            <person name="Mendez-Garcia C."/>
            <person name="Mesa V."/>
            <person name="Sprenger R.R."/>
            <person name="Richter M."/>
            <person name="Diez M.S."/>
            <person name="Solano J."/>
            <person name="Bargiela R."/>
            <person name="Golyshina O.V."/>
            <person name="Manteca A."/>
            <person name="Ramos J.L."/>
            <person name="Gallego J.R."/>
            <person name="Llorente I."/>
            <person name="Martins Dos Santos V.A."/>
            <person name="Jensen O.N."/>
            <person name="Pelaez A.I."/>
            <person name="Sanchez J."/>
            <person name="Ferrer M."/>
        </authorList>
    </citation>
    <scope>NUCLEOTIDE SEQUENCE</scope>
</reference>
<dbReference type="GO" id="GO:0032259">
    <property type="term" value="P:methylation"/>
    <property type="evidence" value="ECO:0007669"/>
    <property type="project" value="UniProtKB-KW"/>
</dbReference>
<dbReference type="GO" id="GO:0003677">
    <property type="term" value="F:DNA binding"/>
    <property type="evidence" value="ECO:0007669"/>
    <property type="project" value="InterPro"/>
</dbReference>
<dbReference type="EMBL" id="AUZZ01001735">
    <property type="protein sequence ID" value="EQD63067.1"/>
    <property type="molecule type" value="Genomic_DNA"/>
</dbReference>
<evidence type="ECO:0000256" key="3">
    <source>
        <dbReference type="ARBA" id="ARBA00022679"/>
    </source>
</evidence>
<feature type="region of interest" description="Disordered" evidence="4">
    <location>
        <begin position="1"/>
        <end position="47"/>
    </location>
</feature>
<dbReference type="Pfam" id="PF01555">
    <property type="entry name" value="N6_N4_Mtase"/>
    <property type="match status" value="1"/>
</dbReference>
<sequence>RSAARKPGEPIRPKRGKGEEKVAAYRHKDHRTNNPEVGLVTPDDDPGQPKTAWAYDPHLDPALQFDSGRAELEALIDDALSSGDTDTMRAALAELKRRAAPYLNWTGKAERTSFDVDTVSLHVHERIDPATILAALRKRLRAGKAGVADAPHQDDWLQAWFEQPLPLHEAIEFYKHDRGWSNRLIAGDSLLVMNSLLTKEGMAGQVQMIYIDPPYGIKYGSNFQPFVNKRDVKDRKDEDLTAEPEMIKAFRDTWELGIHSYLTYLRDRLLLARELLHESGSVFVQISDENLHLVRNIVDEVFEPHNFCGLISYRTTGGQSAALLSGSVDYILWYDKRE</sequence>
<evidence type="ECO:0000259" key="5">
    <source>
        <dbReference type="Pfam" id="PF01555"/>
    </source>
</evidence>
<evidence type="ECO:0000256" key="2">
    <source>
        <dbReference type="ARBA" id="ARBA00022603"/>
    </source>
</evidence>
<proteinExistence type="inferred from homology"/>
<keyword evidence="3" id="KW-0808">Transferase</keyword>
<name>T1AZS6_9ZZZZ</name>
<reference evidence="6" key="1">
    <citation type="submission" date="2013-08" db="EMBL/GenBank/DDBJ databases">
        <authorList>
            <person name="Mendez C."/>
            <person name="Richter M."/>
            <person name="Ferrer M."/>
            <person name="Sanchez J."/>
        </authorList>
    </citation>
    <scope>NUCLEOTIDE SEQUENCE</scope>
</reference>
<gene>
    <name evidence="6" type="ORF">B2A_02547</name>
</gene>
<protein>
    <submittedName>
        <fullName evidence="6">DNA methylase N-4/N-6 domain protein</fullName>
    </submittedName>
</protein>
<dbReference type="PROSITE" id="PS00092">
    <property type="entry name" value="N6_MTASE"/>
    <property type="match status" value="1"/>
</dbReference>
<evidence type="ECO:0000256" key="4">
    <source>
        <dbReference type="SAM" id="MobiDB-lite"/>
    </source>
</evidence>
<dbReference type="InterPro" id="IPR002052">
    <property type="entry name" value="DNA_methylase_N6_adenine_CS"/>
</dbReference>
<dbReference type="Gene3D" id="3.40.50.150">
    <property type="entry name" value="Vaccinia Virus protein VP39"/>
    <property type="match status" value="1"/>
</dbReference>
<feature type="non-terminal residue" evidence="6">
    <location>
        <position position="338"/>
    </location>
</feature>
<comment type="similarity">
    <text evidence="1">Belongs to the N(4)/N(6)-methyltransferase family.</text>
</comment>
<keyword evidence="2 6" id="KW-0489">Methyltransferase</keyword>
<evidence type="ECO:0000256" key="1">
    <source>
        <dbReference type="ARBA" id="ARBA00006594"/>
    </source>
</evidence>